<gene>
    <name evidence="3" type="primary">spoIIIAE</name>
    <name evidence="3" type="ORF">G3M99_01640</name>
</gene>
<dbReference type="RefSeq" id="WP_199868890.1">
    <property type="nucleotide sequence ID" value="NZ_JAAGPU010000001.1"/>
</dbReference>
<feature type="chain" id="PRO_5027085078" evidence="2">
    <location>
        <begin position="21"/>
        <end position="389"/>
    </location>
</feature>
<dbReference type="Proteomes" id="UP000481872">
    <property type="component" value="Unassembled WGS sequence"/>
</dbReference>
<keyword evidence="1" id="KW-0812">Transmembrane</keyword>
<dbReference type="NCBIfam" id="TIGR02829">
    <property type="entry name" value="spore_III_AE"/>
    <property type="match status" value="1"/>
</dbReference>
<feature type="transmembrane region" description="Helical" evidence="1">
    <location>
        <begin position="168"/>
        <end position="188"/>
    </location>
</feature>
<proteinExistence type="predicted"/>
<sequence>MKKFLFLLALILFIPLNVQAIDNNDTKIDEVQITEEQKQKMDQLYDYISNMQNDYEILRGLNPKEFVENYMKTGDGGFSIQGLSKTLLMYSVKEILASSKLVGSIIIIAIVSALLNNLQQAFSNENLSNIAHFACYSVMIILVSKGFYMGIDVARTAIKEMSDFITALFPVLMMLLASVGGFAEATLMDPVIMAISSIGAKFYSTVLIPVISMGFVLDFVNNICDDYKISNLTNLLKKSALWVQGIFLTGFIATITVRSIASKSIDAVTMKTAKFAVDSFIPVIGKTLSDAISTVAGYTVLLKNAISTVGLLIVLMIVLMPIIKILIMALIYKLTAAILEPISDKKIVSVINSAGGSLIIISSCVISVSIMFFIMIAIVAGTGKSIIMI</sequence>
<dbReference type="AlphaFoldDB" id="A0A6M0GYB5"/>
<keyword evidence="4" id="KW-1185">Reference proteome</keyword>
<keyword evidence="1" id="KW-1133">Transmembrane helix</keyword>
<feature type="transmembrane region" description="Helical" evidence="1">
    <location>
        <begin position="309"/>
        <end position="334"/>
    </location>
</feature>
<evidence type="ECO:0000256" key="2">
    <source>
        <dbReference type="SAM" id="SignalP"/>
    </source>
</evidence>
<comment type="caution">
    <text evidence="3">The sequence shown here is derived from an EMBL/GenBank/DDBJ whole genome shotgun (WGS) entry which is preliminary data.</text>
</comment>
<evidence type="ECO:0000256" key="1">
    <source>
        <dbReference type="SAM" id="Phobius"/>
    </source>
</evidence>
<organism evidence="3 4">
    <name type="scientific">Clostridium senegalense</name>
    <dbReference type="NCBI Taxonomy" id="1465809"/>
    <lineage>
        <taxon>Bacteria</taxon>
        <taxon>Bacillati</taxon>
        <taxon>Bacillota</taxon>
        <taxon>Clostridia</taxon>
        <taxon>Eubacteriales</taxon>
        <taxon>Clostridiaceae</taxon>
        <taxon>Clostridium</taxon>
    </lineage>
</organism>
<dbReference type="EMBL" id="JAAGPU010000001">
    <property type="protein sequence ID" value="NEU03576.1"/>
    <property type="molecule type" value="Genomic_DNA"/>
</dbReference>
<dbReference type="Pfam" id="PF09546">
    <property type="entry name" value="Spore_III_AE"/>
    <property type="match status" value="1"/>
</dbReference>
<keyword evidence="1" id="KW-0472">Membrane</keyword>
<feature type="transmembrane region" description="Helical" evidence="1">
    <location>
        <begin position="354"/>
        <end position="380"/>
    </location>
</feature>
<keyword evidence="2" id="KW-0732">Signal</keyword>
<feature type="signal peptide" evidence="2">
    <location>
        <begin position="1"/>
        <end position="20"/>
    </location>
</feature>
<evidence type="ECO:0000313" key="4">
    <source>
        <dbReference type="Proteomes" id="UP000481872"/>
    </source>
</evidence>
<feature type="transmembrane region" description="Helical" evidence="1">
    <location>
        <begin position="127"/>
        <end position="148"/>
    </location>
</feature>
<accession>A0A6M0GYB5</accession>
<protein>
    <submittedName>
        <fullName evidence="3">Stage III sporulation protein AE</fullName>
    </submittedName>
</protein>
<feature type="transmembrane region" description="Helical" evidence="1">
    <location>
        <begin position="200"/>
        <end position="220"/>
    </location>
</feature>
<name>A0A6M0GYB5_9CLOT</name>
<feature type="transmembrane region" description="Helical" evidence="1">
    <location>
        <begin position="240"/>
        <end position="261"/>
    </location>
</feature>
<evidence type="ECO:0000313" key="3">
    <source>
        <dbReference type="EMBL" id="NEU03576.1"/>
    </source>
</evidence>
<reference evidence="3 4" key="1">
    <citation type="submission" date="2020-02" db="EMBL/GenBank/DDBJ databases">
        <title>Genome assembly of a novel Clostridium senegalense strain.</title>
        <authorList>
            <person name="Gupta T.B."/>
            <person name="Jauregui R."/>
            <person name="Maclean P."/>
            <person name="Nawarathana A."/>
            <person name="Brightwell G."/>
        </authorList>
    </citation>
    <scope>NUCLEOTIDE SEQUENCE [LARGE SCALE GENOMIC DNA]</scope>
    <source>
        <strain evidence="3 4">AGRFS4</strain>
    </source>
</reference>
<dbReference type="InterPro" id="IPR014194">
    <property type="entry name" value="Spore_III_AE"/>
</dbReference>
<feature type="transmembrane region" description="Helical" evidence="1">
    <location>
        <begin position="95"/>
        <end position="115"/>
    </location>
</feature>